<dbReference type="PATRIC" id="fig|46224.3.peg.3214"/>
<dbReference type="GO" id="GO:0071555">
    <property type="term" value="P:cell wall organization"/>
    <property type="evidence" value="ECO:0007669"/>
    <property type="project" value="UniProtKB-KW"/>
</dbReference>
<keyword evidence="7" id="KW-0961">Cell wall biogenesis/degradation</keyword>
<dbReference type="SUPFAM" id="SSF54106">
    <property type="entry name" value="LysM domain"/>
    <property type="match status" value="4"/>
</dbReference>
<evidence type="ECO:0000313" key="12">
    <source>
        <dbReference type="EMBL" id="KYD05513.1"/>
    </source>
</evidence>
<organism evidence="12 13">
    <name type="scientific">Heyndrickxia sporothermodurans</name>
    <dbReference type="NCBI Taxonomy" id="46224"/>
    <lineage>
        <taxon>Bacteria</taxon>
        <taxon>Bacillati</taxon>
        <taxon>Bacillota</taxon>
        <taxon>Bacilli</taxon>
        <taxon>Bacillales</taxon>
        <taxon>Bacillaceae</taxon>
        <taxon>Heyndrickxia</taxon>
    </lineage>
</organism>
<feature type="signal peptide" evidence="9">
    <location>
        <begin position="1"/>
        <end position="24"/>
    </location>
</feature>
<dbReference type="PANTHER" id="PTHR33734:SF22">
    <property type="entry name" value="MEMBRANE-BOUND LYTIC MUREIN TRANSGLYCOSYLASE D"/>
    <property type="match status" value="1"/>
</dbReference>
<dbReference type="EMBL" id="LQYN01000056">
    <property type="protein sequence ID" value="KYD05513.1"/>
    <property type="molecule type" value="Genomic_DNA"/>
</dbReference>
<gene>
    <name evidence="12" type="ORF">B4102_3237</name>
</gene>
<feature type="chain" id="PRO_5007564061" evidence="9">
    <location>
        <begin position="25"/>
        <end position="417"/>
    </location>
</feature>
<dbReference type="GO" id="GO:0008234">
    <property type="term" value="F:cysteine-type peptidase activity"/>
    <property type="evidence" value="ECO:0007669"/>
    <property type="project" value="UniProtKB-KW"/>
</dbReference>
<dbReference type="STRING" id="46224.B4102_3237"/>
<dbReference type="Proteomes" id="UP000075666">
    <property type="component" value="Unassembled WGS sequence"/>
</dbReference>
<keyword evidence="6" id="KW-0788">Thiol protease</keyword>
<proteinExistence type="inferred from homology"/>
<feature type="domain" description="NlpC/P60" evidence="11">
    <location>
        <begin position="293"/>
        <end position="414"/>
    </location>
</feature>
<evidence type="ECO:0000313" key="13">
    <source>
        <dbReference type="Proteomes" id="UP000075666"/>
    </source>
</evidence>
<feature type="compositionally biased region" description="Low complexity" evidence="8">
    <location>
        <begin position="136"/>
        <end position="155"/>
    </location>
</feature>
<dbReference type="EC" id="3.5.1.28" evidence="12"/>
<keyword evidence="2" id="KW-0645">Protease</keyword>
<dbReference type="InterPro" id="IPR000064">
    <property type="entry name" value="NLP_P60_dom"/>
</dbReference>
<feature type="domain" description="LysM" evidence="10">
    <location>
        <begin position="228"/>
        <end position="271"/>
    </location>
</feature>
<feature type="domain" description="LysM" evidence="10">
    <location>
        <begin position="159"/>
        <end position="202"/>
    </location>
</feature>
<dbReference type="PANTHER" id="PTHR33734">
    <property type="entry name" value="LYSM DOMAIN-CONTAINING GPI-ANCHORED PROTEIN 2"/>
    <property type="match status" value="1"/>
</dbReference>
<name>A0A150KZN0_9BACI</name>
<dbReference type="AlphaFoldDB" id="A0A150KZN0"/>
<sequence length="417" mass="45076">MKKTFVSVAATTIITTAIATPSMAATYKVKNGDSLWKIANKYDTTVANLKKLNNLKSDMIKPNQVLTVSKSTKTVSKVSTAKNTSTSKTYTVKKGDSLSKIANMYKVSVANLKSWNHLKSNIIYPGDKLKVSSPNSTTSQSKKTAATNKTTSPTTTVGTSYLVKSGDTLSKIGKQFGVSVSELKKLNKLTSDMIYVGQKLIIKKQAGQATTTPKVNTPAKSPSHSTGTTYIVKSGDTLSKIGKEFGVSVAELKKLNKLTSDMIYVGQKLNIKQQAGQTAAPPKVDKPAGLSSTFSVKKVIDTAKKLVGTPYVWAGATPSGFDCSGFIYYVYNNAGLSLPRISSEGYYNRSYYVTKSPQQGDLVFFTGTYKSGISHLGIYIGNNQFIHASSDGVQLSSLDNSYWKSHFDGFKRLYDAD</sequence>
<dbReference type="PROSITE" id="PS51782">
    <property type="entry name" value="LYSM"/>
    <property type="match status" value="4"/>
</dbReference>
<accession>A0A150KZN0</accession>
<evidence type="ECO:0000256" key="2">
    <source>
        <dbReference type="ARBA" id="ARBA00022670"/>
    </source>
</evidence>
<dbReference type="GO" id="GO:0008932">
    <property type="term" value="F:lytic endotransglycosylase activity"/>
    <property type="evidence" value="ECO:0007669"/>
    <property type="project" value="TreeGrafter"/>
</dbReference>
<dbReference type="InterPro" id="IPR018392">
    <property type="entry name" value="LysM"/>
</dbReference>
<feature type="domain" description="LysM" evidence="10">
    <location>
        <begin position="25"/>
        <end position="68"/>
    </location>
</feature>
<dbReference type="PROSITE" id="PS51935">
    <property type="entry name" value="NLPC_P60"/>
    <property type="match status" value="1"/>
</dbReference>
<evidence type="ECO:0000256" key="7">
    <source>
        <dbReference type="ARBA" id="ARBA00023316"/>
    </source>
</evidence>
<dbReference type="RefSeq" id="WP_066231875.1">
    <property type="nucleotide sequence ID" value="NZ_LQYN01000056.1"/>
</dbReference>
<dbReference type="SMART" id="SM00257">
    <property type="entry name" value="LysM"/>
    <property type="match status" value="4"/>
</dbReference>
<keyword evidence="4" id="KW-0677">Repeat</keyword>
<dbReference type="GO" id="GO:0006508">
    <property type="term" value="P:proteolysis"/>
    <property type="evidence" value="ECO:0007669"/>
    <property type="project" value="UniProtKB-KW"/>
</dbReference>
<dbReference type="Gene3D" id="3.90.1720.10">
    <property type="entry name" value="endopeptidase domain like (from Nostoc punctiforme)"/>
    <property type="match status" value="1"/>
</dbReference>
<evidence type="ECO:0000256" key="1">
    <source>
        <dbReference type="ARBA" id="ARBA00007074"/>
    </source>
</evidence>
<dbReference type="InterPro" id="IPR036779">
    <property type="entry name" value="LysM_dom_sf"/>
</dbReference>
<evidence type="ECO:0000256" key="5">
    <source>
        <dbReference type="ARBA" id="ARBA00022801"/>
    </source>
</evidence>
<dbReference type="Pfam" id="PF01476">
    <property type="entry name" value="LysM"/>
    <property type="match status" value="4"/>
</dbReference>
<keyword evidence="5 12" id="KW-0378">Hydrolase</keyword>
<protein>
    <submittedName>
        <fullName evidence="12">N-acetylmuramoyl-L-alanine amidase, family 4</fullName>
        <ecNumber evidence="12">3.5.1.28</ecNumber>
    </submittedName>
</protein>
<evidence type="ECO:0000259" key="11">
    <source>
        <dbReference type="PROSITE" id="PS51935"/>
    </source>
</evidence>
<dbReference type="CDD" id="cd00118">
    <property type="entry name" value="LysM"/>
    <property type="match status" value="4"/>
</dbReference>
<reference evidence="12 13" key="1">
    <citation type="submission" date="2016-01" db="EMBL/GenBank/DDBJ databases">
        <title>Genome Sequences of Twelve Sporeforming Bacillus Species Isolated from Foods.</title>
        <authorList>
            <person name="Berendsen E.M."/>
            <person name="Wells-Bennik M.H."/>
            <person name="Krawcyk A.O."/>
            <person name="De Jong A."/>
            <person name="Holsappel S."/>
            <person name="Eijlander R.T."/>
            <person name="Kuipers O.P."/>
        </authorList>
    </citation>
    <scope>NUCLEOTIDE SEQUENCE [LARGE SCALE GENOMIC DNA]</scope>
    <source>
        <strain evidence="12 13">B4102</strain>
    </source>
</reference>
<feature type="domain" description="LysM" evidence="10">
    <location>
        <begin position="88"/>
        <end position="131"/>
    </location>
</feature>
<evidence type="ECO:0000256" key="4">
    <source>
        <dbReference type="ARBA" id="ARBA00022737"/>
    </source>
</evidence>
<keyword evidence="13" id="KW-1185">Reference proteome</keyword>
<comment type="caution">
    <text evidence="12">The sequence shown here is derived from an EMBL/GenBank/DDBJ whole genome shotgun (WGS) entry which is preliminary data.</text>
</comment>
<evidence type="ECO:0000256" key="3">
    <source>
        <dbReference type="ARBA" id="ARBA00022729"/>
    </source>
</evidence>
<evidence type="ECO:0000256" key="8">
    <source>
        <dbReference type="SAM" id="MobiDB-lite"/>
    </source>
</evidence>
<dbReference type="InterPro" id="IPR038765">
    <property type="entry name" value="Papain-like_cys_pep_sf"/>
</dbReference>
<dbReference type="Gene3D" id="3.10.350.10">
    <property type="entry name" value="LysM domain"/>
    <property type="match status" value="4"/>
</dbReference>
<comment type="similarity">
    <text evidence="1">Belongs to the peptidase C40 family.</text>
</comment>
<evidence type="ECO:0000256" key="9">
    <source>
        <dbReference type="SAM" id="SignalP"/>
    </source>
</evidence>
<feature type="region of interest" description="Disordered" evidence="8">
    <location>
        <begin position="129"/>
        <end position="155"/>
    </location>
</feature>
<dbReference type="SUPFAM" id="SSF54001">
    <property type="entry name" value="Cysteine proteinases"/>
    <property type="match status" value="1"/>
</dbReference>
<dbReference type="GO" id="GO:0008745">
    <property type="term" value="F:N-acetylmuramoyl-L-alanine amidase activity"/>
    <property type="evidence" value="ECO:0007669"/>
    <property type="project" value="UniProtKB-EC"/>
</dbReference>
<dbReference type="Pfam" id="PF00877">
    <property type="entry name" value="NLPC_P60"/>
    <property type="match status" value="1"/>
</dbReference>
<evidence type="ECO:0000259" key="10">
    <source>
        <dbReference type="PROSITE" id="PS51782"/>
    </source>
</evidence>
<keyword evidence="3 9" id="KW-0732">Signal</keyword>
<evidence type="ECO:0000256" key="6">
    <source>
        <dbReference type="ARBA" id="ARBA00022807"/>
    </source>
</evidence>